<feature type="coiled-coil region" evidence="1">
    <location>
        <begin position="34"/>
        <end position="61"/>
    </location>
</feature>
<evidence type="ECO:0000256" key="2">
    <source>
        <dbReference type="SAM" id="MobiDB-lite"/>
    </source>
</evidence>
<reference evidence="3 4" key="1">
    <citation type="submission" date="2019-04" db="EMBL/GenBank/DDBJ databases">
        <title>Chromosome genome assembly for Takifugu flavidus.</title>
        <authorList>
            <person name="Xiao S."/>
        </authorList>
    </citation>
    <scope>NUCLEOTIDE SEQUENCE [LARGE SCALE GENOMIC DNA]</scope>
    <source>
        <strain evidence="3">HTHZ2018</strain>
        <tissue evidence="3">Muscle</tissue>
    </source>
</reference>
<name>A0A5C6P425_9TELE</name>
<gene>
    <name evidence="3" type="ORF">D4764_15G0009150</name>
</gene>
<sequence>MDSCAAFQSKLTNIMEMLAKAAVLEISKLWEDGFSLVQVELRRKENEIEALNRKLVLIENERLYILSKKQSSCLSTSSFSNKEQQNSSDGPEFDSAQTSFCDPSFKDKTDPLATQRTQRTPPSPTDEQLESDCSESDGRKHDGKDFIIKSEEQGDVVIMEKEGDTKKTANEEAVHNEMELNQQPFEVDEGKKTGSIEQIKGFCNF</sequence>
<evidence type="ECO:0000313" key="3">
    <source>
        <dbReference type="EMBL" id="TWW73521.1"/>
    </source>
</evidence>
<dbReference type="AlphaFoldDB" id="A0A5C6P425"/>
<feature type="compositionally biased region" description="Basic and acidic residues" evidence="2">
    <location>
        <begin position="136"/>
        <end position="145"/>
    </location>
</feature>
<dbReference type="Proteomes" id="UP000324091">
    <property type="component" value="Chromosome 15"/>
</dbReference>
<keyword evidence="1" id="KW-0175">Coiled coil</keyword>
<protein>
    <submittedName>
        <fullName evidence="3">Uncharacterized protein</fullName>
    </submittedName>
</protein>
<evidence type="ECO:0000313" key="4">
    <source>
        <dbReference type="Proteomes" id="UP000324091"/>
    </source>
</evidence>
<evidence type="ECO:0000256" key="1">
    <source>
        <dbReference type="SAM" id="Coils"/>
    </source>
</evidence>
<proteinExistence type="predicted"/>
<comment type="caution">
    <text evidence="3">The sequence shown here is derived from an EMBL/GenBank/DDBJ whole genome shotgun (WGS) entry which is preliminary data.</text>
</comment>
<organism evidence="3 4">
    <name type="scientific">Takifugu flavidus</name>
    <name type="common">sansaifugu</name>
    <dbReference type="NCBI Taxonomy" id="433684"/>
    <lineage>
        <taxon>Eukaryota</taxon>
        <taxon>Metazoa</taxon>
        <taxon>Chordata</taxon>
        <taxon>Craniata</taxon>
        <taxon>Vertebrata</taxon>
        <taxon>Euteleostomi</taxon>
        <taxon>Actinopterygii</taxon>
        <taxon>Neopterygii</taxon>
        <taxon>Teleostei</taxon>
        <taxon>Neoteleostei</taxon>
        <taxon>Acanthomorphata</taxon>
        <taxon>Eupercaria</taxon>
        <taxon>Tetraodontiformes</taxon>
        <taxon>Tetradontoidea</taxon>
        <taxon>Tetraodontidae</taxon>
        <taxon>Takifugu</taxon>
    </lineage>
</organism>
<feature type="region of interest" description="Disordered" evidence="2">
    <location>
        <begin position="77"/>
        <end position="145"/>
    </location>
</feature>
<feature type="compositionally biased region" description="Polar residues" evidence="2">
    <location>
        <begin position="83"/>
        <end position="101"/>
    </location>
</feature>
<accession>A0A5C6P425</accession>
<dbReference type="EMBL" id="RHFK02000007">
    <property type="protein sequence ID" value="TWW73521.1"/>
    <property type="molecule type" value="Genomic_DNA"/>
</dbReference>
<keyword evidence="4" id="KW-1185">Reference proteome</keyword>